<proteinExistence type="predicted"/>
<dbReference type="Gene3D" id="3.40.640.10">
    <property type="entry name" value="Type I PLP-dependent aspartate aminotransferase-like (Major domain)"/>
    <property type="match status" value="1"/>
</dbReference>
<dbReference type="InterPro" id="IPR038740">
    <property type="entry name" value="BioF2-like_GNAT_dom"/>
</dbReference>
<dbReference type="Proteomes" id="UP001148482">
    <property type="component" value="Unassembled WGS sequence"/>
</dbReference>
<dbReference type="Pfam" id="PF00155">
    <property type="entry name" value="Aminotran_1_2"/>
    <property type="match status" value="1"/>
</dbReference>
<organism evidence="6 7">
    <name type="scientific">Salinimicrobium profundisediminis</name>
    <dbReference type="NCBI Taxonomy" id="2994553"/>
    <lineage>
        <taxon>Bacteria</taxon>
        <taxon>Pseudomonadati</taxon>
        <taxon>Bacteroidota</taxon>
        <taxon>Flavobacteriia</taxon>
        <taxon>Flavobacteriales</taxon>
        <taxon>Flavobacteriaceae</taxon>
        <taxon>Salinimicrobium</taxon>
    </lineage>
</organism>
<dbReference type="PANTHER" id="PTHR13693:SF100">
    <property type="entry name" value="8-AMINO-7-OXONONANOATE SYNTHASE"/>
    <property type="match status" value="1"/>
</dbReference>
<sequence length="801" mass="92054">MAKIKPNNLLDTVVSVMTNAKESGALHLYAEGEHFDGRQIQIKGKKLFHFGTTGYLGLEQDRRLKQAAIRAVEAYGTQFPLSKSYVSHPLYAHLESLMGDIYNSPVVITKNSSLGHLGVIPSIVGDGDGVILDHQVHWSVQGAVNPLKLRSVPVEMIRHNNLEMLEDKIKKLQSRCNKIWYMADGVYSMYGDFAPVKELMLLCKKYDQLHIYFDDVHGMSWKGKHGSGYVMSVLEELPEKVVLFGTLSKTFGASGAVMACTDKKIHQKIKNFGGPLTFSVQLEPASVAAAIASAIIHISPEIYTLQEELLERINYFNELLLQTNLPLITINDSPVFYIGAGMPETGFNLVNRLMRSGFYVNTGIFPAVPVKNTGLRITISRHNQKEEIKGLVEALEYHFPKALEDTNTNLERINFAFGRSNKVLEVSTIKSALTIECFKSIEQIDPELWNSTVGGQSFYDWKGLKAMEEIFQDNDPPEENFIFYYFLVRDDKGECILSTFFTYSLWKEDMLAPESVSKRLEKVRKTEPYYHISTCLCMGSMITEGEHLYLNYDHPKWKEAFNLLLEQLETIEKKLKPQYLILRDFHPKNAEIKSFLHNKGFLQLAMPEAASYSNFDWVDETSYLATLSKSSRRHFRKEIENFKDEFYVRHLVNLTNNELEKSYELYLAVKENNFGLNTFNYPYSLFKHMNEAPQWEFILLYLKKKGMQQVGVMFCYKNSANIYTPAVVGMDYEFSREYNVYRQLLYQTILRAKELGTRRIDFGLTAGFEKRKVGAQIHDRCAYIQARDNFALEALEWMRKD</sequence>
<evidence type="ECO:0000313" key="6">
    <source>
        <dbReference type="EMBL" id="MCX2837464.1"/>
    </source>
</evidence>
<comment type="cofactor">
    <cofactor evidence="1">
        <name>pyridoxal 5'-phosphate</name>
        <dbReference type="ChEBI" id="CHEBI:597326"/>
    </cofactor>
</comment>
<keyword evidence="7" id="KW-1185">Reference proteome</keyword>
<dbReference type="Gene3D" id="3.90.1150.10">
    <property type="entry name" value="Aspartate Aminotransferase, domain 1"/>
    <property type="match status" value="1"/>
</dbReference>
<evidence type="ECO:0000256" key="3">
    <source>
        <dbReference type="ARBA" id="ARBA00022898"/>
    </source>
</evidence>
<evidence type="ECO:0000259" key="4">
    <source>
        <dbReference type="Pfam" id="PF00155"/>
    </source>
</evidence>
<dbReference type="GO" id="GO:0030170">
    <property type="term" value="F:pyridoxal phosphate binding"/>
    <property type="evidence" value="ECO:0007669"/>
    <property type="project" value="InterPro"/>
</dbReference>
<dbReference type="InterPro" id="IPR004839">
    <property type="entry name" value="Aminotransferase_I/II_large"/>
</dbReference>
<dbReference type="AlphaFoldDB" id="A0A9X3CVJ0"/>
<keyword evidence="6" id="KW-0032">Aminotransferase</keyword>
<dbReference type="InterPro" id="IPR015422">
    <property type="entry name" value="PyrdxlP-dep_Trfase_small"/>
</dbReference>
<reference evidence="6" key="1">
    <citation type="submission" date="2022-11" db="EMBL/GenBank/DDBJ databases">
        <title>Salinimicrobium profundisediminis sp. nov., isolated from deep-sea sediment of the Mariana Trench.</title>
        <authorList>
            <person name="Fu H."/>
        </authorList>
    </citation>
    <scope>NUCLEOTIDE SEQUENCE</scope>
    <source>
        <strain evidence="6">MT39</strain>
    </source>
</reference>
<dbReference type="InterPro" id="IPR016181">
    <property type="entry name" value="Acyl_CoA_acyltransferase"/>
</dbReference>
<gene>
    <name evidence="6" type="ORF">OQ279_04805</name>
</gene>
<keyword evidence="2" id="KW-0808">Transferase</keyword>
<dbReference type="GO" id="GO:0009102">
    <property type="term" value="P:biotin biosynthetic process"/>
    <property type="evidence" value="ECO:0007669"/>
    <property type="project" value="TreeGrafter"/>
</dbReference>
<dbReference type="Gene3D" id="3.40.630.30">
    <property type="match status" value="1"/>
</dbReference>
<comment type="caution">
    <text evidence="6">The sequence shown here is derived from an EMBL/GenBank/DDBJ whole genome shotgun (WGS) entry which is preliminary data.</text>
</comment>
<dbReference type="InterPro" id="IPR050087">
    <property type="entry name" value="AON_synthase_class-II"/>
</dbReference>
<protein>
    <submittedName>
        <fullName evidence="6">Bifunctional aminotransferase class I/II-fold pyridoxal phosphate-dependent enzyme/GNAT family N-acetyltransferase</fullName>
    </submittedName>
</protein>
<dbReference type="GO" id="GO:0008483">
    <property type="term" value="F:transaminase activity"/>
    <property type="evidence" value="ECO:0007669"/>
    <property type="project" value="UniProtKB-KW"/>
</dbReference>
<dbReference type="EMBL" id="JAPJDA010000006">
    <property type="protein sequence ID" value="MCX2837464.1"/>
    <property type="molecule type" value="Genomic_DNA"/>
</dbReference>
<name>A0A9X3CVJ0_9FLAO</name>
<evidence type="ECO:0000256" key="1">
    <source>
        <dbReference type="ARBA" id="ARBA00001933"/>
    </source>
</evidence>
<dbReference type="PANTHER" id="PTHR13693">
    <property type="entry name" value="CLASS II AMINOTRANSFERASE/8-AMINO-7-OXONONANOATE SYNTHASE"/>
    <property type="match status" value="1"/>
</dbReference>
<dbReference type="InterPro" id="IPR015421">
    <property type="entry name" value="PyrdxlP-dep_Trfase_major"/>
</dbReference>
<accession>A0A9X3CVJ0</accession>
<dbReference type="InterPro" id="IPR015424">
    <property type="entry name" value="PyrdxlP-dep_Trfase"/>
</dbReference>
<evidence type="ECO:0000313" key="7">
    <source>
        <dbReference type="Proteomes" id="UP001148482"/>
    </source>
</evidence>
<evidence type="ECO:0000256" key="2">
    <source>
        <dbReference type="ARBA" id="ARBA00022679"/>
    </source>
</evidence>
<evidence type="ECO:0000259" key="5">
    <source>
        <dbReference type="Pfam" id="PF13480"/>
    </source>
</evidence>
<dbReference type="GO" id="GO:0008710">
    <property type="term" value="F:8-amino-7-oxononanoate synthase activity"/>
    <property type="evidence" value="ECO:0007669"/>
    <property type="project" value="TreeGrafter"/>
</dbReference>
<dbReference type="Pfam" id="PF13480">
    <property type="entry name" value="Acetyltransf_6"/>
    <property type="match status" value="1"/>
</dbReference>
<dbReference type="RefSeq" id="WP_266068696.1">
    <property type="nucleotide sequence ID" value="NZ_JAPJDA010000006.1"/>
</dbReference>
<feature type="domain" description="Aminotransferase class I/classII large" evidence="4">
    <location>
        <begin position="54"/>
        <end position="395"/>
    </location>
</feature>
<feature type="domain" description="BioF2-like acetyltransferase" evidence="5">
    <location>
        <begin position="630"/>
        <end position="764"/>
    </location>
</feature>
<dbReference type="SUPFAM" id="SSF55729">
    <property type="entry name" value="Acyl-CoA N-acyltransferases (Nat)"/>
    <property type="match status" value="1"/>
</dbReference>
<dbReference type="SUPFAM" id="SSF53383">
    <property type="entry name" value="PLP-dependent transferases"/>
    <property type="match status" value="1"/>
</dbReference>
<keyword evidence="3" id="KW-0663">Pyridoxal phosphate</keyword>